<organism evidence="2 3">
    <name type="scientific">Pocillopora damicornis</name>
    <name type="common">Cauliflower coral</name>
    <name type="synonym">Millepora damicornis</name>
    <dbReference type="NCBI Taxonomy" id="46731"/>
    <lineage>
        <taxon>Eukaryota</taxon>
        <taxon>Metazoa</taxon>
        <taxon>Cnidaria</taxon>
        <taxon>Anthozoa</taxon>
        <taxon>Hexacorallia</taxon>
        <taxon>Scleractinia</taxon>
        <taxon>Astrocoeniina</taxon>
        <taxon>Pocilloporidae</taxon>
        <taxon>Pocillopora</taxon>
    </lineage>
</organism>
<evidence type="ECO:0000313" key="3">
    <source>
        <dbReference type="Proteomes" id="UP000275408"/>
    </source>
</evidence>
<sequence>MSLDDNFNQDSFKVNFQDGTAPKTQKLYKVGDKSLVKSGEPYDIKKGCDDRTFRPCHQFAECQPVSRNHFGCKCKKKYEGNGVECKRKGAVSLVVTEHPTSSHIPTSSRIPTSSHVPTYPLHSNQNSVPIKRKNDQGAQQGLLMVQPVVSPPVKHTKGNYGHAINQTVPQNQLNKVTTAAQAPVQHLYFPVTQTSMQGAVISGPLPFQRLVHLQQNQPPGHPVHGEHQIVCPQGIPSPATAGSSQQVLEQRAIGYPLKMLPGGSSVRLQMKRKVIADNLIIKAKNCETRQLPFPTLLHLQQSQPPEGPVQGQHQIQGIPSPATAGSSQQVSIQRAIGYPLKMPPEESSVRFQQNQPLESPVQGQHQIVLPQVIPSPAMAGSSQEVSVQRAIGELSVLLQQVVISLPLKQMRRVLQDALRHGIIELVLRTVMYLIRVFNKSPSAVASKEKVDQLFGYKTEQT</sequence>
<evidence type="ECO:0008006" key="4">
    <source>
        <dbReference type="Google" id="ProtNLM"/>
    </source>
</evidence>
<feature type="region of interest" description="Disordered" evidence="1">
    <location>
        <begin position="301"/>
        <end position="326"/>
    </location>
</feature>
<dbReference type="Gene3D" id="2.10.25.10">
    <property type="entry name" value="Laminin"/>
    <property type="match status" value="1"/>
</dbReference>
<comment type="caution">
    <text evidence="2">The sequence shown here is derived from an EMBL/GenBank/DDBJ whole genome shotgun (WGS) entry which is preliminary data.</text>
</comment>
<dbReference type="AlphaFoldDB" id="A0A3M6UTI3"/>
<evidence type="ECO:0000313" key="2">
    <source>
        <dbReference type="EMBL" id="RMX57003.1"/>
    </source>
</evidence>
<evidence type="ECO:0000256" key="1">
    <source>
        <dbReference type="SAM" id="MobiDB-lite"/>
    </source>
</evidence>
<proteinExistence type="predicted"/>
<keyword evidence="3" id="KW-1185">Reference proteome</keyword>
<protein>
    <recommendedName>
        <fullName evidence="4">EGF-like domain-containing protein</fullName>
    </recommendedName>
</protein>
<feature type="compositionally biased region" description="Polar residues" evidence="1">
    <location>
        <begin position="311"/>
        <end position="326"/>
    </location>
</feature>
<gene>
    <name evidence="2" type="ORF">pdam_00006169</name>
</gene>
<dbReference type="EMBL" id="RCHS01000749">
    <property type="protein sequence ID" value="RMX57003.1"/>
    <property type="molecule type" value="Genomic_DNA"/>
</dbReference>
<dbReference type="Proteomes" id="UP000275408">
    <property type="component" value="Unassembled WGS sequence"/>
</dbReference>
<reference evidence="2 3" key="1">
    <citation type="journal article" date="2018" name="Sci. Rep.">
        <title>Comparative analysis of the Pocillopora damicornis genome highlights role of immune system in coral evolution.</title>
        <authorList>
            <person name="Cunning R."/>
            <person name="Bay R.A."/>
            <person name="Gillette P."/>
            <person name="Baker A.C."/>
            <person name="Traylor-Knowles N."/>
        </authorList>
    </citation>
    <scope>NUCLEOTIDE SEQUENCE [LARGE SCALE GENOMIC DNA]</scope>
    <source>
        <strain evidence="2">RSMAS</strain>
        <tissue evidence="2">Whole animal</tissue>
    </source>
</reference>
<accession>A0A3M6UTI3</accession>
<name>A0A3M6UTI3_POCDA</name>